<proteinExistence type="predicted"/>
<dbReference type="InterPro" id="IPR013096">
    <property type="entry name" value="Cupin_2"/>
</dbReference>
<dbReference type="EMBL" id="WIAO01000031">
    <property type="protein sequence ID" value="MQM27922.1"/>
    <property type="molecule type" value="Genomic_DNA"/>
</dbReference>
<feature type="domain" description="Cupin type-1" evidence="1">
    <location>
        <begin position="14"/>
        <end position="135"/>
    </location>
</feature>
<dbReference type="AlphaFoldDB" id="A0A6L5GE02"/>
<dbReference type="PANTHER" id="PTHR36440:SF1">
    <property type="entry name" value="PUTATIVE (AFU_ORTHOLOGUE AFUA_8G07350)-RELATED"/>
    <property type="match status" value="1"/>
</dbReference>
<sequence length="169" mass="18057">MSLFNTDGSRALHTKAGDAETLAVGATEIRLLADADDTGGVVNANRTLIAPGGTGAPPHFHTSSAELFFVLGGSLRTLAGEQVLTLDEGDFLMVPRGMPHAFEAVDGVAADVLILFTPAIPQRFEYFRLGERVVKGQASPQEILASQDRFDNHFIDSPHWLNTAGRGRS</sequence>
<evidence type="ECO:0000259" key="1">
    <source>
        <dbReference type="SMART" id="SM00835"/>
    </source>
</evidence>
<gene>
    <name evidence="2" type="ORF">GFD30_20470</name>
</gene>
<dbReference type="RefSeq" id="WP_153027043.1">
    <property type="nucleotide sequence ID" value="NZ_WIAO01000031.1"/>
</dbReference>
<protein>
    <submittedName>
        <fullName evidence="2">Cupin domain-containing protein</fullName>
    </submittedName>
</protein>
<dbReference type="SMART" id="SM00835">
    <property type="entry name" value="Cupin_1"/>
    <property type="match status" value="1"/>
</dbReference>
<dbReference type="PANTHER" id="PTHR36440">
    <property type="entry name" value="PUTATIVE (AFU_ORTHOLOGUE AFUA_8G07350)-RELATED"/>
    <property type="match status" value="1"/>
</dbReference>
<dbReference type="InterPro" id="IPR014710">
    <property type="entry name" value="RmlC-like_jellyroll"/>
</dbReference>
<dbReference type="InterPro" id="IPR011051">
    <property type="entry name" value="RmlC_Cupin_sf"/>
</dbReference>
<dbReference type="Proteomes" id="UP000477750">
    <property type="component" value="Unassembled WGS sequence"/>
</dbReference>
<dbReference type="InterPro" id="IPR006045">
    <property type="entry name" value="Cupin_1"/>
</dbReference>
<evidence type="ECO:0000313" key="3">
    <source>
        <dbReference type="Proteomes" id="UP000477750"/>
    </source>
</evidence>
<reference evidence="2 3" key="1">
    <citation type="submission" date="2019-10" db="EMBL/GenBank/DDBJ databases">
        <title>Glycomyces albidus sp. nov., a novel actinomycete isolated from rhizosphere soil of wheat (Triticum aestivum L.).</title>
        <authorList>
            <person name="Qian L."/>
        </authorList>
    </citation>
    <scope>NUCLEOTIDE SEQUENCE [LARGE SCALE GENOMIC DNA]</scope>
    <source>
        <strain evidence="2 3">NEAU-7082</strain>
    </source>
</reference>
<dbReference type="Gene3D" id="2.60.120.10">
    <property type="entry name" value="Jelly Rolls"/>
    <property type="match status" value="1"/>
</dbReference>
<name>A0A6L5GE02_9ACTN</name>
<dbReference type="Pfam" id="PF07883">
    <property type="entry name" value="Cupin_2"/>
    <property type="match status" value="1"/>
</dbReference>
<keyword evidence="3" id="KW-1185">Reference proteome</keyword>
<accession>A0A6L5GE02</accession>
<dbReference type="InterPro" id="IPR053146">
    <property type="entry name" value="QDO-like"/>
</dbReference>
<comment type="caution">
    <text evidence="2">The sequence shown here is derived from an EMBL/GenBank/DDBJ whole genome shotgun (WGS) entry which is preliminary data.</text>
</comment>
<organism evidence="2 3">
    <name type="scientific">Glycomyces albidus</name>
    <dbReference type="NCBI Taxonomy" id="2656774"/>
    <lineage>
        <taxon>Bacteria</taxon>
        <taxon>Bacillati</taxon>
        <taxon>Actinomycetota</taxon>
        <taxon>Actinomycetes</taxon>
        <taxon>Glycomycetales</taxon>
        <taxon>Glycomycetaceae</taxon>
        <taxon>Glycomyces</taxon>
    </lineage>
</organism>
<dbReference type="SUPFAM" id="SSF51182">
    <property type="entry name" value="RmlC-like cupins"/>
    <property type="match status" value="1"/>
</dbReference>
<evidence type="ECO:0000313" key="2">
    <source>
        <dbReference type="EMBL" id="MQM27922.1"/>
    </source>
</evidence>